<evidence type="ECO:0000256" key="2">
    <source>
        <dbReference type="ARBA" id="ARBA00022679"/>
    </source>
</evidence>
<dbReference type="SUPFAM" id="SSF53067">
    <property type="entry name" value="Actin-like ATPase domain"/>
    <property type="match status" value="1"/>
</dbReference>
<evidence type="ECO:0000313" key="5">
    <source>
        <dbReference type="Proteomes" id="UP001168098"/>
    </source>
</evidence>
<dbReference type="Gene3D" id="3.30.420.40">
    <property type="match status" value="2"/>
</dbReference>
<evidence type="ECO:0000256" key="1">
    <source>
        <dbReference type="ARBA" id="ARBA00009156"/>
    </source>
</evidence>
<comment type="caution">
    <text evidence="4">The sequence shown here is derived from an EMBL/GenBank/DDBJ whole genome shotgun (WGS) entry which is preliminary data.</text>
</comment>
<dbReference type="PANTHER" id="PTHR10196:SF69">
    <property type="entry name" value="GLYCEROL KINASE"/>
    <property type="match status" value="1"/>
</dbReference>
<dbReference type="EMBL" id="JARBHA010000009">
    <property type="protein sequence ID" value="KAJ9693133.1"/>
    <property type="molecule type" value="Genomic_DNA"/>
</dbReference>
<name>A0AA38ZRN1_VITRO</name>
<dbReference type="GO" id="GO:0046167">
    <property type="term" value="P:glycerol-3-phosphate biosynthetic process"/>
    <property type="evidence" value="ECO:0007669"/>
    <property type="project" value="TreeGrafter"/>
</dbReference>
<protein>
    <submittedName>
        <fullName evidence="4">Uncharacterized protein</fullName>
    </submittedName>
</protein>
<dbReference type="InterPro" id="IPR043129">
    <property type="entry name" value="ATPase_NBD"/>
</dbReference>
<dbReference type="Proteomes" id="UP001168098">
    <property type="component" value="Unassembled WGS sequence"/>
</dbReference>
<sequence>MLGQACQKGEAQSTYGTGAFIFSIQSLEGSIASRWLGDNLGIISIASEIEELAAKVDSSGGVYFVLAFNGLFAPWWHDDARGAKDVLVSMHKDAGEKGEVKNEKGEFLLTVDGSETITNLLMQIQADLLRNPVVRPADIETTAIGAAYATRLAVGI</sequence>
<keyword evidence="2" id="KW-0808">Transferase</keyword>
<evidence type="ECO:0000256" key="3">
    <source>
        <dbReference type="ARBA" id="ARBA00022777"/>
    </source>
</evidence>
<dbReference type="GO" id="GO:0006071">
    <property type="term" value="P:glycerol metabolic process"/>
    <property type="evidence" value="ECO:0007669"/>
    <property type="project" value="TreeGrafter"/>
</dbReference>
<accession>A0AA38ZRN1</accession>
<dbReference type="GO" id="GO:0005739">
    <property type="term" value="C:mitochondrion"/>
    <property type="evidence" value="ECO:0007669"/>
    <property type="project" value="TreeGrafter"/>
</dbReference>
<proteinExistence type="inferred from homology"/>
<dbReference type="GO" id="GO:0004370">
    <property type="term" value="F:glycerol kinase activity"/>
    <property type="evidence" value="ECO:0007669"/>
    <property type="project" value="TreeGrafter"/>
</dbReference>
<reference evidence="4 5" key="1">
    <citation type="journal article" date="2023" name="BMC Biotechnol.">
        <title>Vitis rotundifolia cv Carlos genome sequencing.</title>
        <authorList>
            <person name="Huff M."/>
            <person name="Hulse-Kemp A."/>
            <person name="Scheffler B."/>
            <person name="Youngblood R."/>
            <person name="Simpson S."/>
            <person name="Babiker E."/>
            <person name="Staton M."/>
        </authorList>
    </citation>
    <scope>NUCLEOTIDE SEQUENCE [LARGE SCALE GENOMIC DNA]</scope>
    <source>
        <tissue evidence="4">Leaf</tissue>
    </source>
</reference>
<dbReference type="AlphaFoldDB" id="A0AA38ZRN1"/>
<evidence type="ECO:0000313" key="4">
    <source>
        <dbReference type="EMBL" id="KAJ9693133.1"/>
    </source>
</evidence>
<dbReference type="PANTHER" id="PTHR10196">
    <property type="entry name" value="SUGAR KINASE"/>
    <property type="match status" value="1"/>
</dbReference>
<gene>
    <name evidence="4" type="ORF">PVL29_012044</name>
</gene>
<comment type="similarity">
    <text evidence="1">Belongs to the FGGY kinase family.</text>
</comment>
<dbReference type="GO" id="GO:0006641">
    <property type="term" value="P:triglyceride metabolic process"/>
    <property type="evidence" value="ECO:0007669"/>
    <property type="project" value="TreeGrafter"/>
</dbReference>
<organism evidence="4 5">
    <name type="scientific">Vitis rotundifolia</name>
    <name type="common">Muscadine grape</name>
    <dbReference type="NCBI Taxonomy" id="103349"/>
    <lineage>
        <taxon>Eukaryota</taxon>
        <taxon>Viridiplantae</taxon>
        <taxon>Streptophyta</taxon>
        <taxon>Embryophyta</taxon>
        <taxon>Tracheophyta</taxon>
        <taxon>Spermatophyta</taxon>
        <taxon>Magnoliopsida</taxon>
        <taxon>eudicotyledons</taxon>
        <taxon>Gunneridae</taxon>
        <taxon>Pentapetalae</taxon>
        <taxon>rosids</taxon>
        <taxon>Vitales</taxon>
        <taxon>Vitaceae</taxon>
        <taxon>Viteae</taxon>
        <taxon>Vitis</taxon>
    </lineage>
</organism>
<keyword evidence="3" id="KW-0418">Kinase</keyword>
<keyword evidence="5" id="KW-1185">Reference proteome</keyword>